<organism evidence="3 4">
    <name type="scientific">Serinibacter salmoneus</name>
    <dbReference type="NCBI Taxonomy" id="556530"/>
    <lineage>
        <taxon>Bacteria</taxon>
        <taxon>Bacillati</taxon>
        <taxon>Actinomycetota</taxon>
        <taxon>Actinomycetes</taxon>
        <taxon>Micrococcales</taxon>
        <taxon>Beutenbergiaceae</taxon>
        <taxon>Serinibacter</taxon>
    </lineage>
</organism>
<protein>
    <recommendedName>
        <fullName evidence="2">N-acetyltransferase domain-containing protein</fullName>
    </recommendedName>
</protein>
<evidence type="ECO:0000313" key="3">
    <source>
        <dbReference type="EMBL" id="PFG21303.1"/>
    </source>
</evidence>
<dbReference type="RefSeq" id="WP_098470155.1">
    <property type="nucleotide sequence ID" value="NZ_PDJD01000001.1"/>
</dbReference>
<dbReference type="EMBL" id="PDJD01000001">
    <property type="protein sequence ID" value="PFG21303.1"/>
    <property type="molecule type" value="Genomic_DNA"/>
</dbReference>
<feature type="transmembrane region" description="Helical" evidence="1">
    <location>
        <begin position="46"/>
        <end position="66"/>
    </location>
</feature>
<dbReference type="SUPFAM" id="SSF55729">
    <property type="entry name" value="Acyl-CoA N-acyltransferases (Nat)"/>
    <property type="match status" value="1"/>
</dbReference>
<keyword evidence="1" id="KW-0472">Membrane</keyword>
<evidence type="ECO:0000256" key="1">
    <source>
        <dbReference type="SAM" id="Phobius"/>
    </source>
</evidence>
<accession>A0A2A9D3S1</accession>
<feature type="domain" description="N-acetyltransferase" evidence="2">
    <location>
        <begin position="67"/>
        <end position="211"/>
    </location>
</feature>
<keyword evidence="1" id="KW-0812">Transmembrane</keyword>
<dbReference type="GO" id="GO:0016747">
    <property type="term" value="F:acyltransferase activity, transferring groups other than amino-acyl groups"/>
    <property type="evidence" value="ECO:0007669"/>
    <property type="project" value="InterPro"/>
</dbReference>
<evidence type="ECO:0000259" key="2">
    <source>
        <dbReference type="PROSITE" id="PS51186"/>
    </source>
</evidence>
<sequence>MWWLEAIGWAGSVLVVWSLMQARVLRLRWMNLAGALLATGYNLVIEVWPIVAMNGAIAIIDIYWLIRLYREAHDEQIYEVIEVAPEDAYLGHVLRTHAEDISEFHPDVLTADDGEGGPHARPWCFLVLKGDETVGVVIARAQGEATVAIELDWVRPSYRDFTPGEFVHRSGLFRERGVSQVVWDNPPASSEPYLRQMGFTQSGVGHWVRTA</sequence>
<dbReference type="Proteomes" id="UP000224915">
    <property type="component" value="Unassembled WGS sequence"/>
</dbReference>
<comment type="caution">
    <text evidence="3">The sequence shown here is derived from an EMBL/GenBank/DDBJ whole genome shotgun (WGS) entry which is preliminary data.</text>
</comment>
<dbReference type="InterPro" id="IPR016181">
    <property type="entry name" value="Acyl_CoA_acyltransferase"/>
</dbReference>
<dbReference type="InterPro" id="IPR000182">
    <property type="entry name" value="GNAT_dom"/>
</dbReference>
<keyword evidence="4" id="KW-1185">Reference proteome</keyword>
<reference evidence="3 4" key="1">
    <citation type="submission" date="2017-10" db="EMBL/GenBank/DDBJ databases">
        <title>Sequencing the genomes of 1000 actinobacteria strains.</title>
        <authorList>
            <person name="Klenk H.-P."/>
        </authorList>
    </citation>
    <scope>NUCLEOTIDE SEQUENCE [LARGE SCALE GENOMIC DNA]</scope>
    <source>
        <strain evidence="3 4">DSM 21801</strain>
    </source>
</reference>
<dbReference type="PROSITE" id="PS51186">
    <property type="entry name" value="GNAT"/>
    <property type="match status" value="1"/>
</dbReference>
<name>A0A2A9D3S1_9MICO</name>
<dbReference type="AlphaFoldDB" id="A0A2A9D3S1"/>
<keyword evidence="1" id="KW-1133">Transmembrane helix</keyword>
<evidence type="ECO:0000313" key="4">
    <source>
        <dbReference type="Proteomes" id="UP000224915"/>
    </source>
</evidence>
<gene>
    <name evidence="3" type="ORF">ATL40_2930</name>
</gene>
<dbReference type="OrthoDB" id="677174at2"/>
<proteinExistence type="predicted"/>